<feature type="compositionally biased region" description="Basic and acidic residues" evidence="1">
    <location>
        <begin position="260"/>
        <end position="270"/>
    </location>
</feature>
<reference evidence="2" key="1">
    <citation type="submission" date="2022-10" db="EMBL/GenBank/DDBJ databases">
        <title>Comparative genomic analysis of Cohnella hashimotonis sp. nov., isolated from the International Space Station.</title>
        <authorList>
            <person name="Simpson A."/>
            <person name="Venkateswaran K."/>
        </authorList>
    </citation>
    <scope>NUCLEOTIDE SEQUENCE</scope>
    <source>
        <strain evidence="2">DSM 28161</strain>
    </source>
</reference>
<name>A0A9X4KTI5_9BACL</name>
<organism evidence="2 3">
    <name type="scientific">Cohnella rhizosphaerae</name>
    <dbReference type="NCBI Taxonomy" id="1457232"/>
    <lineage>
        <taxon>Bacteria</taxon>
        <taxon>Bacillati</taxon>
        <taxon>Bacillota</taxon>
        <taxon>Bacilli</taxon>
        <taxon>Bacillales</taxon>
        <taxon>Paenibacillaceae</taxon>
        <taxon>Cohnella</taxon>
    </lineage>
</organism>
<protein>
    <submittedName>
        <fullName evidence="2">Cache domain-containing protein</fullName>
    </submittedName>
</protein>
<evidence type="ECO:0000313" key="2">
    <source>
        <dbReference type="EMBL" id="MDG0810498.1"/>
    </source>
</evidence>
<dbReference type="AlphaFoldDB" id="A0A9X4KTI5"/>
<proteinExistence type="predicted"/>
<feature type="region of interest" description="Disordered" evidence="1">
    <location>
        <begin position="337"/>
        <end position="371"/>
    </location>
</feature>
<comment type="caution">
    <text evidence="2">The sequence shown here is derived from an EMBL/GenBank/DDBJ whole genome shotgun (WGS) entry which is preliminary data.</text>
</comment>
<evidence type="ECO:0000256" key="1">
    <source>
        <dbReference type="SAM" id="MobiDB-lite"/>
    </source>
</evidence>
<accession>A0A9X4KTI5</accession>
<feature type="compositionally biased region" description="Low complexity" evidence="1">
    <location>
        <begin position="361"/>
        <end position="371"/>
    </location>
</feature>
<feature type="region of interest" description="Disordered" evidence="1">
    <location>
        <begin position="239"/>
        <end position="270"/>
    </location>
</feature>
<gene>
    <name evidence="2" type="ORF">OMP40_14900</name>
</gene>
<keyword evidence="3" id="KW-1185">Reference proteome</keyword>
<dbReference type="Proteomes" id="UP001153404">
    <property type="component" value="Unassembled WGS sequence"/>
</dbReference>
<dbReference type="RefSeq" id="WP_277532348.1">
    <property type="nucleotide sequence ID" value="NZ_JAPDIA010000003.1"/>
</dbReference>
<sequence>MRKFRLANVDKSLYIRMLVLITVLLLSSVLLISLLTYSLAKKNSFENAQQSNAAALTQQLSLIDQELESVSSLAANILMTQSYMFAEWENTLSVGSIIDLNNYLKQQRSLNPYIDSIYLYYDKLDQIITSGLQARPLAEFADRGWTSAYGGNVQRTQWLVNRETHPEVAVAKTAEAPASERRWITLVQTMPLIGKPIGAIVINIDQDRLLGDYLQAYSSSAGEMLVLGPSGEFLYGGDELRTNGGADRQDRAGPARRRFDRRDRRASEAIGHHAGIGGDALAVRASGAGGAAARAHRQAENRRVLGLSPLCRDCRRERLVFFPAYLSSAGPIDRLYPQAGGGDERQPQRGGAHRLGVRPLAANAAAGAAKS</sequence>
<dbReference type="EMBL" id="JAPDIA010000003">
    <property type="protein sequence ID" value="MDG0810498.1"/>
    <property type="molecule type" value="Genomic_DNA"/>
</dbReference>
<evidence type="ECO:0000313" key="3">
    <source>
        <dbReference type="Proteomes" id="UP001153404"/>
    </source>
</evidence>